<evidence type="ECO:0000313" key="1">
    <source>
        <dbReference type="EMBL" id="QCP34928.1"/>
    </source>
</evidence>
<gene>
    <name evidence="1" type="ORF">AR1Y2_1474</name>
</gene>
<name>A0A4P8IBE8_9FIRM</name>
<dbReference type="AlphaFoldDB" id="A0A4P8IBE8"/>
<evidence type="ECO:0000313" key="2">
    <source>
        <dbReference type="Proteomes" id="UP000298653"/>
    </source>
</evidence>
<keyword evidence="2" id="KW-1185">Reference proteome</keyword>
<reference evidence="1 2" key="1">
    <citation type="submission" date="2019-05" db="EMBL/GenBank/DDBJ databases">
        <title>Complete genome sequencing of Anaerostipes rhamnosivorans.</title>
        <authorList>
            <person name="Bui T.P.N."/>
            <person name="de Vos W.M."/>
        </authorList>
    </citation>
    <scope>NUCLEOTIDE SEQUENCE [LARGE SCALE GENOMIC DNA]</scope>
    <source>
        <strain evidence="1 2">1y2</strain>
    </source>
</reference>
<accession>A0A4P8IBE8</accession>
<dbReference type="KEGG" id="arf:AR1Y2_1474"/>
<dbReference type="Proteomes" id="UP000298653">
    <property type="component" value="Chromosome"/>
</dbReference>
<protein>
    <submittedName>
        <fullName evidence="1">Uncharacterized protein</fullName>
    </submittedName>
</protein>
<organism evidence="1 2">
    <name type="scientific">Anaerostipes rhamnosivorans</name>
    <dbReference type="NCBI Taxonomy" id="1229621"/>
    <lineage>
        <taxon>Bacteria</taxon>
        <taxon>Bacillati</taxon>
        <taxon>Bacillota</taxon>
        <taxon>Clostridia</taxon>
        <taxon>Lachnospirales</taxon>
        <taxon>Lachnospiraceae</taxon>
        <taxon>Anaerostipes</taxon>
    </lineage>
</organism>
<proteinExistence type="predicted"/>
<sequence length="56" mass="6568">MRYDVRPVVCDYGVFEDGRLILICNCSKNALLIQKILQTDCEREVYVEENKKGEEK</sequence>
<dbReference type="EMBL" id="CP040058">
    <property type="protein sequence ID" value="QCP34928.1"/>
    <property type="molecule type" value="Genomic_DNA"/>
</dbReference>